<proteinExistence type="predicted"/>
<accession>R4X1A7</accession>
<reference evidence="1 2" key="2">
    <citation type="journal article" date="2018" name="Int. J. Syst. Evol. Microbiol.">
        <title>Burkholderia insecticola sp. nov., a gut symbiotic bacterium of the bean bug Riptortus pedestris.</title>
        <authorList>
            <person name="Takeshita K."/>
            <person name="Tamaki H."/>
            <person name="Ohbayashi T."/>
            <person name="Meng X.-Y."/>
            <person name="Sone T."/>
            <person name="Mitani Y."/>
            <person name="Peeters C."/>
            <person name="Kikuchi Y."/>
            <person name="Vandamme P."/>
        </authorList>
    </citation>
    <scope>NUCLEOTIDE SEQUENCE [LARGE SCALE GENOMIC DNA]</scope>
    <source>
        <strain evidence="1">RPE64</strain>
    </source>
</reference>
<evidence type="ECO:0000313" key="1">
    <source>
        <dbReference type="EMBL" id="BAN24867.1"/>
    </source>
</evidence>
<gene>
    <name evidence="1" type="ORF">BRPE64_BCDS02060</name>
</gene>
<dbReference type="EMBL" id="AP013059">
    <property type="protein sequence ID" value="BAN24867.1"/>
    <property type="molecule type" value="Genomic_DNA"/>
</dbReference>
<keyword evidence="2" id="KW-1185">Reference proteome</keyword>
<dbReference type="KEGG" id="buo:BRPE64_BCDS02060"/>
<name>R4X1A7_9BURK</name>
<dbReference type="Proteomes" id="UP000013966">
    <property type="component" value="Chromosome 2"/>
</dbReference>
<reference evidence="1 2" key="1">
    <citation type="journal article" date="2013" name="Genome Announc.">
        <title>Complete Genome Sequence of Burkholderia sp. Strain RPE64, Bacterial Symbiont of the Bean Bug Riptortus pedestris.</title>
        <authorList>
            <person name="Shibata T.F."/>
            <person name="Maeda T."/>
            <person name="Nikoh N."/>
            <person name="Yamaguchi K."/>
            <person name="Oshima K."/>
            <person name="Hattori M."/>
            <person name="Nishiyama T."/>
            <person name="Hasebe M."/>
            <person name="Fukatsu T."/>
            <person name="Kikuchi Y."/>
            <person name="Shigenobu S."/>
        </authorList>
    </citation>
    <scope>NUCLEOTIDE SEQUENCE [LARGE SCALE GENOMIC DNA]</scope>
</reference>
<organism evidence="1 2">
    <name type="scientific">Caballeronia insecticola</name>
    <dbReference type="NCBI Taxonomy" id="758793"/>
    <lineage>
        <taxon>Bacteria</taxon>
        <taxon>Pseudomonadati</taxon>
        <taxon>Pseudomonadota</taxon>
        <taxon>Betaproteobacteria</taxon>
        <taxon>Burkholderiales</taxon>
        <taxon>Burkholderiaceae</taxon>
        <taxon>Caballeronia</taxon>
    </lineage>
</organism>
<dbReference type="PATRIC" id="fig|758793.3.peg.3113"/>
<sequence length="76" mass="8302">MRLRSRGFYVCARGCDAAPISKAACNLTASRERSLAARAAPNAHRPARCIHHAGRYVTATRYGNTIRINARPDPPP</sequence>
<dbReference type="STRING" id="758793.BRPE64_BCDS02060"/>
<dbReference type="HOGENOM" id="CLU_2647537_0_0_4"/>
<dbReference type="AlphaFoldDB" id="R4X1A7"/>
<evidence type="ECO:0000313" key="2">
    <source>
        <dbReference type="Proteomes" id="UP000013966"/>
    </source>
</evidence>
<protein>
    <submittedName>
        <fullName evidence="1">Uncharacterized protein</fullName>
    </submittedName>
</protein>